<accession>A0A8S5QCG6</accession>
<proteinExistence type="predicted"/>
<protein>
    <submittedName>
        <fullName evidence="1">Uncharacterized protein</fullName>
    </submittedName>
</protein>
<sequence>MIKLYTFSLAYVKSKQIQANVSKNSALIDVLFCLEKYFINTYIWKFLFKLQ</sequence>
<dbReference type="EMBL" id="BK015633">
    <property type="protein sequence ID" value="DAE16959.1"/>
    <property type="molecule type" value="Genomic_DNA"/>
</dbReference>
<evidence type="ECO:0000313" key="1">
    <source>
        <dbReference type="EMBL" id="DAE16959.1"/>
    </source>
</evidence>
<name>A0A8S5QCG6_9CAUD</name>
<reference evidence="1" key="1">
    <citation type="journal article" date="2021" name="Proc. Natl. Acad. Sci. U.S.A.">
        <title>A Catalog of Tens of Thousands of Viruses from Human Metagenomes Reveals Hidden Associations with Chronic Diseases.</title>
        <authorList>
            <person name="Tisza M.J."/>
            <person name="Buck C.B."/>
        </authorList>
    </citation>
    <scope>NUCLEOTIDE SEQUENCE</scope>
    <source>
        <strain evidence="1">CtHhH6</strain>
    </source>
</reference>
<organism evidence="1">
    <name type="scientific">Siphoviridae sp. ctHhH6</name>
    <dbReference type="NCBI Taxonomy" id="2825422"/>
    <lineage>
        <taxon>Viruses</taxon>
        <taxon>Duplodnaviria</taxon>
        <taxon>Heunggongvirae</taxon>
        <taxon>Uroviricota</taxon>
        <taxon>Caudoviricetes</taxon>
    </lineage>
</organism>